<dbReference type="InterPro" id="IPR001469">
    <property type="entry name" value="ATP_synth_F1_dsu/esu"/>
</dbReference>
<sequence>MKLSIYSLKKVLFEGEAELLTCNTEIGVITILNNHQALISMLARGTARVVDSNKKEHFFEVNSGFLEVKKGNKVRCLVD</sequence>
<name>A0A1G2HX79_9BACT</name>
<evidence type="ECO:0000256" key="2">
    <source>
        <dbReference type="ARBA" id="ARBA00005712"/>
    </source>
</evidence>
<comment type="similarity">
    <text evidence="2">Belongs to the ATPase epsilon chain family.</text>
</comment>
<comment type="caution">
    <text evidence="8">The sequence shown here is derived from an EMBL/GenBank/DDBJ whole genome shotgun (WGS) entry which is preliminary data.</text>
</comment>
<keyword evidence="6" id="KW-0066">ATP synthesis</keyword>
<keyword evidence="5" id="KW-0472">Membrane</keyword>
<organism evidence="8 9">
    <name type="scientific">Candidatus Staskawiczbacteria bacterium RIFCSPHIGHO2_02_FULL_34_9</name>
    <dbReference type="NCBI Taxonomy" id="1802206"/>
    <lineage>
        <taxon>Bacteria</taxon>
        <taxon>Candidatus Staskawicziibacteriota</taxon>
    </lineage>
</organism>
<dbReference type="SUPFAM" id="SSF51344">
    <property type="entry name" value="Epsilon subunit of F1F0-ATP synthase N-terminal domain"/>
    <property type="match status" value="1"/>
</dbReference>
<dbReference type="InterPro" id="IPR020546">
    <property type="entry name" value="ATP_synth_F1_dsu/esu_N"/>
</dbReference>
<keyword evidence="3" id="KW-0813">Transport</keyword>
<keyword evidence="6" id="KW-0139">CF(1)</keyword>
<evidence type="ECO:0000259" key="7">
    <source>
        <dbReference type="Pfam" id="PF02823"/>
    </source>
</evidence>
<reference evidence="8 9" key="1">
    <citation type="journal article" date="2016" name="Nat. Commun.">
        <title>Thousands of microbial genomes shed light on interconnected biogeochemical processes in an aquifer system.</title>
        <authorList>
            <person name="Anantharaman K."/>
            <person name="Brown C.T."/>
            <person name="Hug L.A."/>
            <person name="Sharon I."/>
            <person name="Castelle C.J."/>
            <person name="Probst A.J."/>
            <person name="Thomas B.C."/>
            <person name="Singh A."/>
            <person name="Wilkins M.J."/>
            <person name="Karaoz U."/>
            <person name="Brodie E.L."/>
            <person name="Williams K.H."/>
            <person name="Hubbard S.S."/>
            <person name="Banfield J.F."/>
        </authorList>
    </citation>
    <scope>NUCLEOTIDE SEQUENCE [LARGE SCALE GENOMIC DNA]</scope>
</reference>
<protein>
    <recommendedName>
        <fullName evidence="7">ATP synthase F1 complex delta/epsilon subunit N-terminal domain-containing protein</fullName>
    </recommendedName>
</protein>
<dbReference type="GO" id="GO:0045259">
    <property type="term" value="C:proton-transporting ATP synthase complex"/>
    <property type="evidence" value="ECO:0007669"/>
    <property type="project" value="UniProtKB-KW"/>
</dbReference>
<dbReference type="InterPro" id="IPR036771">
    <property type="entry name" value="ATPsynth_dsu/esu_N"/>
</dbReference>
<accession>A0A1G2HX79</accession>
<feature type="domain" description="ATP synthase F1 complex delta/epsilon subunit N-terminal" evidence="7">
    <location>
        <begin position="1"/>
        <end position="79"/>
    </location>
</feature>
<evidence type="ECO:0000313" key="8">
    <source>
        <dbReference type="EMBL" id="OGZ67144.1"/>
    </source>
</evidence>
<dbReference type="STRING" id="1802206.A3D35_02895"/>
<evidence type="ECO:0000256" key="6">
    <source>
        <dbReference type="ARBA" id="ARBA00023196"/>
    </source>
</evidence>
<evidence type="ECO:0000256" key="3">
    <source>
        <dbReference type="ARBA" id="ARBA00022448"/>
    </source>
</evidence>
<dbReference type="CDD" id="cd12152">
    <property type="entry name" value="F1-ATPase_delta"/>
    <property type="match status" value="1"/>
</dbReference>
<keyword evidence="4" id="KW-0406">Ion transport</keyword>
<proteinExistence type="inferred from homology"/>
<dbReference type="Pfam" id="PF02823">
    <property type="entry name" value="ATP-synt_DE_N"/>
    <property type="match status" value="1"/>
</dbReference>
<dbReference type="GO" id="GO:0046933">
    <property type="term" value="F:proton-transporting ATP synthase activity, rotational mechanism"/>
    <property type="evidence" value="ECO:0007669"/>
    <property type="project" value="InterPro"/>
</dbReference>
<evidence type="ECO:0000256" key="5">
    <source>
        <dbReference type="ARBA" id="ARBA00023136"/>
    </source>
</evidence>
<evidence type="ECO:0000313" key="9">
    <source>
        <dbReference type="Proteomes" id="UP000176421"/>
    </source>
</evidence>
<dbReference type="Proteomes" id="UP000176421">
    <property type="component" value="Unassembled WGS sequence"/>
</dbReference>
<dbReference type="Gene3D" id="2.60.15.10">
    <property type="entry name" value="F0F1 ATP synthase delta/epsilon subunit, N-terminal"/>
    <property type="match status" value="1"/>
</dbReference>
<dbReference type="AlphaFoldDB" id="A0A1G2HX79"/>
<evidence type="ECO:0000256" key="1">
    <source>
        <dbReference type="ARBA" id="ARBA00004184"/>
    </source>
</evidence>
<evidence type="ECO:0000256" key="4">
    <source>
        <dbReference type="ARBA" id="ARBA00023065"/>
    </source>
</evidence>
<gene>
    <name evidence="8" type="ORF">A3D35_02895</name>
</gene>
<dbReference type="EMBL" id="MHOS01000043">
    <property type="protein sequence ID" value="OGZ67144.1"/>
    <property type="molecule type" value="Genomic_DNA"/>
</dbReference>
<dbReference type="GO" id="GO:0012505">
    <property type="term" value="C:endomembrane system"/>
    <property type="evidence" value="ECO:0007669"/>
    <property type="project" value="UniProtKB-SubCell"/>
</dbReference>
<comment type="subcellular location">
    <subcellularLocation>
        <location evidence="1">Endomembrane system</location>
        <topology evidence="1">Peripheral membrane protein</topology>
    </subcellularLocation>
</comment>